<feature type="compositionally biased region" description="Basic and acidic residues" evidence="1">
    <location>
        <begin position="133"/>
        <end position="142"/>
    </location>
</feature>
<proteinExistence type="predicted"/>
<keyword evidence="4" id="KW-1185">Reference proteome</keyword>
<dbReference type="EMBL" id="JACRSZ010000024">
    <property type="protein sequence ID" value="MBC8574532.1"/>
    <property type="molecule type" value="Genomic_DNA"/>
</dbReference>
<protein>
    <submittedName>
        <fullName evidence="3">Peptidoglycan-binding protein</fullName>
    </submittedName>
</protein>
<organism evidence="3 4">
    <name type="scientific">Jingyaoa shaoxingensis</name>
    <dbReference type="NCBI Taxonomy" id="2763671"/>
    <lineage>
        <taxon>Bacteria</taxon>
        <taxon>Bacillati</taxon>
        <taxon>Bacillota</taxon>
        <taxon>Clostridia</taxon>
        <taxon>Lachnospirales</taxon>
        <taxon>Lachnospiraceae</taxon>
        <taxon>Jingyaoa</taxon>
    </lineage>
</organism>
<dbReference type="InterPro" id="IPR036366">
    <property type="entry name" value="PGBDSf"/>
</dbReference>
<feature type="compositionally biased region" description="Polar residues" evidence="1">
    <location>
        <begin position="123"/>
        <end position="132"/>
    </location>
</feature>
<name>A0ABR7NDR1_9FIRM</name>
<evidence type="ECO:0000313" key="4">
    <source>
        <dbReference type="Proteomes" id="UP000657421"/>
    </source>
</evidence>
<comment type="caution">
    <text evidence="3">The sequence shown here is derived from an EMBL/GenBank/DDBJ whole genome shotgun (WGS) entry which is preliminary data.</text>
</comment>
<dbReference type="RefSeq" id="WP_249309989.1">
    <property type="nucleotide sequence ID" value="NZ_JACRSZ010000024.1"/>
</dbReference>
<reference evidence="3 4" key="1">
    <citation type="submission" date="2020-08" db="EMBL/GenBank/DDBJ databases">
        <title>Genome public.</title>
        <authorList>
            <person name="Liu C."/>
            <person name="Sun Q."/>
        </authorList>
    </citation>
    <scope>NUCLEOTIDE SEQUENCE [LARGE SCALE GENOMIC DNA]</scope>
    <source>
        <strain evidence="3 4">NSJ-46</strain>
    </source>
</reference>
<dbReference type="Pfam" id="PF01471">
    <property type="entry name" value="PG_binding_1"/>
    <property type="match status" value="1"/>
</dbReference>
<feature type="region of interest" description="Disordered" evidence="1">
    <location>
        <begin position="112"/>
        <end position="142"/>
    </location>
</feature>
<dbReference type="InterPro" id="IPR002477">
    <property type="entry name" value="Peptidoglycan-bd-like"/>
</dbReference>
<dbReference type="InterPro" id="IPR036365">
    <property type="entry name" value="PGBD-like_sf"/>
</dbReference>
<feature type="domain" description="Peptidoglycan binding-like" evidence="2">
    <location>
        <begin position="276"/>
        <end position="330"/>
    </location>
</feature>
<sequence>MKDLAEGLTARWAYDSDEDAMSNSEIMEYRTQLVNEEYDRISKYEKEDFENEKFSLMAHAYIEAIEMQLDAVKYYTELPDIYNSEWSAGYNMRAILIPDFVDHYGLDVPEEEVEPFRTDSGKPASSDTLSSEETNKDDKEQNELEIELYNDQGIKVVLTGMKEPNYTSTDFYIRIENLNHHDIVVTTDDSQMVVNGTMMYSPLWAEVQSGKTANVTMSFWKSDLDSAGIDVIREMTMNISIMDANTFDILYKGDEKFVSISEDNKISEKAVYTDKENIQKVQELLNSAGYDCGSADGVPGKQTNSALLQFEKDHGLQETTDITPELIEALENAIG</sequence>
<dbReference type="Proteomes" id="UP000657421">
    <property type="component" value="Unassembled WGS sequence"/>
</dbReference>
<evidence type="ECO:0000256" key="1">
    <source>
        <dbReference type="SAM" id="MobiDB-lite"/>
    </source>
</evidence>
<dbReference type="SUPFAM" id="SSF47090">
    <property type="entry name" value="PGBD-like"/>
    <property type="match status" value="1"/>
</dbReference>
<dbReference type="Gene3D" id="1.10.101.10">
    <property type="entry name" value="PGBD-like superfamily/PGBD"/>
    <property type="match status" value="1"/>
</dbReference>
<gene>
    <name evidence="3" type="ORF">H8716_15930</name>
</gene>
<evidence type="ECO:0000259" key="2">
    <source>
        <dbReference type="Pfam" id="PF01471"/>
    </source>
</evidence>
<accession>A0ABR7NDR1</accession>
<evidence type="ECO:0000313" key="3">
    <source>
        <dbReference type="EMBL" id="MBC8574532.1"/>
    </source>
</evidence>